<feature type="transmembrane region" description="Helical" evidence="18">
    <location>
        <begin position="168"/>
        <end position="186"/>
    </location>
</feature>
<keyword evidence="11" id="KW-0479">Metal-binding</keyword>
<dbReference type="RefSeq" id="WP_154739105.1">
    <property type="nucleotide sequence ID" value="NZ_WMBQ01000001.1"/>
</dbReference>
<comment type="caution">
    <text evidence="21">The sequence shown here is derived from an EMBL/GenBank/DDBJ whole genome shotgun (WGS) entry which is preliminary data.</text>
</comment>
<dbReference type="GO" id="GO:0051539">
    <property type="term" value="F:4 iron, 4 sulfur cluster binding"/>
    <property type="evidence" value="ECO:0007669"/>
    <property type="project" value="UniProtKB-KW"/>
</dbReference>
<dbReference type="Gene3D" id="6.10.340.10">
    <property type="match status" value="1"/>
</dbReference>
<dbReference type="InterPro" id="IPR011712">
    <property type="entry name" value="Sig_transdc_His_kin_sub3_dim/P"/>
</dbReference>
<dbReference type="PRINTS" id="PR00344">
    <property type="entry name" value="BCTRLSENSOR"/>
</dbReference>
<evidence type="ECO:0000256" key="16">
    <source>
        <dbReference type="ARBA" id="ARBA00024827"/>
    </source>
</evidence>
<evidence type="ECO:0000313" key="21">
    <source>
        <dbReference type="EMBL" id="MTD94721.1"/>
    </source>
</evidence>
<evidence type="ECO:0000313" key="22">
    <source>
        <dbReference type="Proteomes" id="UP000440694"/>
    </source>
</evidence>
<dbReference type="AlphaFoldDB" id="A0A6I3KPU2"/>
<evidence type="ECO:0000256" key="6">
    <source>
        <dbReference type="ARBA" id="ARBA00017322"/>
    </source>
</evidence>
<dbReference type="PANTHER" id="PTHR24421:SF58">
    <property type="entry name" value="SIGNAL TRANSDUCTION HISTIDINE-PROTEIN KINASE_PHOSPHATASE UHPB"/>
    <property type="match status" value="1"/>
</dbReference>
<evidence type="ECO:0000256" key="17">
    <source>
        <dbReference type="ARBA" id="ARBA00030800"/>
    </source>
</evidence>
<feature type="transmembrane region" description="Helical" evidence="18">
    <location>
        <begin position="15"/>
        <end position="36"/>
    </location>
</feature>
<dbReference type="GO" id="GO:0000155">
    <property type="term" value="F:phosphorelay sensor kinase activity"/>
    <property type="evidence" value="ECO:0007669"/>
    <property type="project" value="InterPro"/>
</dbReference>
<gene>
    <name evidence="21" type="ORF">GIW81_10295</name>
</gene>
<dbReference type="EMBL" id="WMBQ01000001">
    <property type="protein sequence ID" value="MTD94721.1"/>
    <property type="molecule type" value="Genomic_DNA"/>
</dbReference>
<evidence type="ECO:0000256" key="18">
    <source>
        <dbReference type="SAM" id="Phobius"/>
    </source>
</evidence>
<dbReference type="Pfam" id="PF02518">
    <property type="entry name" value="HATPase_c"/>
    <property type="match status" value="1"/>
</dbReference>
<keyword evidence="13" id="KW-0408">Iron</keyword>
<keyword evidence="15" id="KW-0411">Iron-sulfur</keyword>
<evidence type="ECO:0000256" key="10">
    <source>
        <dbReference type="ARBA" id="ARBA00022679"/>
    </source>
</evidence>
<evidence type="ECO:0000256" key="15">
    <source>
        <dbReference type="ARBA" id="ARBA00023014"/>
    </source>
</evidence>
<organism evidence="21 22">
    <name type="scientific">Hyphomicrobium album</name>
    <dbReference type="NCBI Taxonomy" id="2665159"/>
    <lineage>
        <taxon>Bacteria</taxon>
        <taxon>Pseudomonadati</taxon>
        <taxon>Pseudomonadota</taxon>
        <taxon>Alphaproteobacteria</taxon>
        <taxon>Hyphomicrobiales</taxon>
        <taxon>Hyphomicrobiaceae</taxon>
        <taxon>Hyphomicrobium</taxon>
    </lineage>
</organism>
<evidence type="ECO:0000256" key="9">
    <source>
        <dbReference type="ARBA" id="ARBA00022553"/>
    </source>
</evidence>
<evidence type="ECO:0000256" key="2">
    <source>
        <dbReference type="ARBA" id="ARBA00001966"/>
    </source>
</evidence>
<dbReference type="GO" id="GO:0046872">
    <property type="term" value="F:metal ion binding"/>
    <property type="evidence" value="ECO:0007669"/>
    <property type="project" value="UniProtKB-KW"/>
</dbReference>
<dbReference type="GO" id="GO:0016020">
    <property type="term" value="C:membrane"/>
    <property type="evidence" value="ECO:0007669"/>
    <property type="project" value="UniProtKB-SubCell"/>
</dbReference>
<dbReference type="Gene3D" id="3.30.565.10">
    <property type="entry name" value="Histidine kinase-like ATPase, C-terminal domain"/>
    <property type="match status" value="1"/>
</dbReference>
<evidence type="ECO:0000256" key="4">
    <source>
        <dbReference type="ARBA" id="ARBA00004496"/>
    </source>
</evidence>
<keyword evidence="18" id="KW-0472">Membrane</keyword>
<evidence type="ECO:0000256" key="14">
    <source>
        <dbReference type="ARBA" id="ARBA00023012"/>
    </source>
</evidence>
<sequence length="483" mass="53443">MHRQWWNDLPVRWQLMISISIISVSAVLLSVALAVYDARGRVEVEVNASMELSLQLVNDLVKRLAADNHIDDLRKVMPEQLKYVRHSRILISDEQGDLMQIAPDEQVERRLFEHPERAPQWFTNLVGPSVGTREIRVMLGDNRMGTIHIVGEPRDELGEVWEEVSRRAVIWLAITAMMLALLYIVLGRLLNPLVNLAGGMQELEDGRYGTRLAEPRVRELAVIASRFNTLAEALEKARAENSRLYGHVIEVQEDERRQVANELHDEAGPCLFGITANVSSIGRLADQMPEAQGAQVKQRVGEIHTITERLKTINRDLLRRLRPVELGRIPLAELIDSLVAGFGRRHPEVTFSVAIGSLAHSYGEAVDLTLFRCVQEALTNAMRHGKATRMSIDIREEQGAPNGSQAPSSKVRLTIRDNGAGFAPGASMGIGMTAMRERVGGLGGTASIDSAPGQGTTVSMVVPLEPRKGEIAAETKVMEGRVK</sequence>
<evidence type="ECO:0000256" key="11">
    <source>
        <dbReference type="ARBA" id="ARBA00022723"/>
    </source>
</evidence>
<comment type="catalytic activity">
    <reaction evidence="1">
        <text>ATP + protein L-histidine = ADP + protein N-phospho-L-histidine.</text>
        <dbReference type="EC" id="2.7.13.3"/>
    </reaction>
</comment>
<dbReference type="InterPro" id="IPR050482">
    <property type="entry name" value="Sensor_HK_TwoCompSys"/>
</dbReference>
<protein>
    <recommendedName>
        <fullName evidence="6">Oxygen sensor histidine kinase NreB</fullName>
        <ecNumber evidence="5">2.7.13.3</ecNumber>
    </recommendedName>
    <alternativeName>
        <fullName evidence="17">Nitrogen regulation protein B</fullName>
    </alternativeName>
</protein>
<evidence type="ECO:0000256" key="5">
    <source>
        <dbReference type="ARBA" id="ARBA00012438"/>
    </source>
</evidence>
<dbReference type="PROSITE" id="PS50109">
    <property type="entry name" value="HIS_KIN"/>
    <property type="match status" value="1"/>
</dbReference>
<evidence type="ECO:0000256" key="12">
    <source>
        <dbReference type="ARBA" id="ARBA00022777"/>
    </source>
</evidence>
<dbReference type="InterPro" id="IPR032244">
    <property type="entry name" value="LapD_MoxY_N"/>
</dbReference>
<feature type="domain" description="HAMP" evidence="20">
    <location>
        <begin position="187"/>
        <end position="239"/>
    </location>
</feature>
<dbReference type="EC" id="2.7.13.3" evidence="5"/>
<dbReference type="GO" id="GO:0005737">
    <property type="term" value="C:cytoplasm"/>
    <property type="evidence" value="ECO:0007669"/>
    <property type="project" value="UniProtKB-SubCell"/>
</dbReference>
<keyword evidence="18" id="KW-0812">Transmembrane</keyword>
<comment type="subcellular location">
    <subcellularLocation>
        <location evidence="4">Cytoplasm</location>
    </subcellularLocation>
    <subcellularLocation>
        <location evidence="3">Membrane</location>
    </subcellularLocation>
</comment>
<evidence type="ECO:0000256" key="3">
    <source>
        <dbReference type="ARBA" id="ARBA00004370"/>
    </source>
</evidence>
<evidence type="ECO:0000259" key="20">
    <source>
        <dbReference type="PROSITE" id="PS50885"/>
    </source>
</evidence>
<dbReference type="PANTHER" id="PTHR24421">
    <property type="entry name" value="NITRATE/NITRITE SENSOR PROTEIN NARX-RELATED"/>
    <property type="match status" value="1"/>
</dbReference>
<dbReference type="InterPro" id="IPR003660">
    <property type="entry name" value="HAMP_dom"/>
</dbReference>
<evidence type="ECO:0000259" key="19">
    <source>
        <dbReference type="PROSITE" id="PS50109"/>
    </source>
</evidence>
<dbReference type="Pfam" id="PF16448">
    <property type="entry name" value="LapD_MoxY_N"/>
    <property type="match status" value="1"/>
</dbReference>
<proteinExistence type="predicted"/>
<dbReference type="InterPro" id="IPR003594">
    <property type="entry name" value="HATPase_dom"/>
</dbReference>
<evidence type="ECO:0000256" key="8">
    <source>
        <dbReference type="ARBA" id="ARBA00022490"/>
    </source>
</evidence>
<dbReference type="SUPFAM" id="SSF55874">
    <property type="entry name" value="ATPase domain of HSP90 chaperone/DNA topoisomerase II/histidine kinase"/>
    <property type="match status" value="1"/>
</dbReference>
<evidence type="ECO:0000256" key="7">
    <source>
        <dbReference type="ARBA" id="ARBA00022485"/>
    </source>
</evidence>
<dbReference type="Proteomes" id="UP000440694">
    <property type="component" value="Unassembled WGS sequence"/>
</dbReference>
<keyword evidence="12" id="KW-0418">Kinase</keyword>
<dbReference type="InterPro" id="IPR036890">
    <property type="entry name" value="HATPase_C_sf"/>
</dbReference>
<dbReference type="Pfam" id="PF07730">
    <property type="entry name" value="HisKA_3"/>
    <property type="match status" value="1"/>
</dbReference>
<dbReference type="SMART" id="SM00304">
    <property type="entry name" value="HAMP"/>
    <property type="match status" value="1"/>
</dbReference>
<accession>A0A6I3KPU2</accession>
<keyword evidence="8" id="KW-0963">Cytoplasm</keyword>
<dbReference type="CDD" id="cd06225">
    <property type="entry name" value="HAMP"/>
    <property type="match status" value="1"/>
</dbReference>
<dbReference type="Pfam" id="PF00672">
    <property type="entry name" value="HAMP"/>
    <property type="match status" value="1"/>
</dbReference>
<keyword evidence="9" id="KW-0597">Phosphoprotein</keyword>
<feature type="domain" description="Histidine kinase" evidence="19">
    <location>
        <begin position="307"/>
        <end position="466"/>
    </location>
</feature>
<dbReference type="CDD" id="cd16917">
    <property type="entry name" value="HATPase_UhpB-NarQ-NarX-like"/>
    <property type="match status" value="1"/>
</dbReference>
<evidence type="ECO:0000256" key="13">
    <source>
        <dbReference type="ARBA" id="ARBA00023004"/>
    </source>
</evidence>
<keyword evidence="10" id="KW-0808">Transferase</keyword>
<keyword evidence="22" id="KW-1185">Reference proteome</keyword>
<dbReference type="Gene3D" id="1.20.5.1930">
    <property type="match status" value="1"/>
</dbReference>
<comment type="function">
    <text evidence="16">Member of the two-component regulatory system NreB/NreC involved in the control of dissimilatory nitrate/nitrite reduction in response to oxygen. NreB functions as a direct oxygen sensor histidine kinase which is autophosphorylated, in the absence of oxygen, probably at the conserved histidine residue, and transfers its phosphate group probably to a conserved aspartate residue of NreC. NreB/NreC activates the expression of the nitrate (narGHJI) and nitrite (nir) reductase operons, as well as the putative nitrate transporter gene narT.</text>
</comment>
<keyword evidence="18" id="KW-1133">Transmembrane helix</keyword>
<dbReference type="GO" id="GO:0046983">
    <property type="term" value="F:protein dimerization activity"/>
    <property type="evidence" value="ECO:0007669"/>
    <property type="project" value="InterPro"/>
</dbReference>
<keyword evidence="14" id="KW-0902">Two-component regulatory system</keyword>
<evidence type="ECO:0000256" key="1">
    <source>
        <dbReference type="ARBA" id="ARBA00000085"/>
    </source>
</evidence>
<dbReference type="InterPro" id="IPR004358">
    <property type="entry name" value="Sig_transdc_His_kin-like_C"/>
</dbReference>
<name>A0A6I3KPU2_9HYPH</name>
<comment type="cofactor">
    <cofactor evidence="2">
        <name>[4Fe-4S] cluster</name>
        <dbReference type="ChEBI" id="CHEBI:49883"/>
    </cofactor>
</comment>
<reference evidence="21 22" key="1">
    <citation type="submission" date="2019-11" db="EMBL/GenBank/DDBJ databases">
        <title>Identification of a novel strain.</title>
        <authorList>
            <person name="Xu Q."/>
            <person name="Wang G."/>
        </authorList>
    </citation>
    <scope>NUCLEOTIDE SEQUENCE [LARGE SCALE GENOMIC DNA]</scope>
    <source>
        <strain evidence="22">xq</strain>
    </source>
</reference>
<dbReference type="PROSITE" id="PS50885">
    <property type="entry name" value="HAMP"/>
    <property type="match status" value="1"/>
</dbReference>
<dbReference type="SMART" id="SM00387">
    <property type="entry name" value="HATPase_c"/>
    <property type="match status" value="1"/>
</dbReference>
<keyword evidence="7" id="KW-0004">4Fe-4S</keyword>
<dbReference type="InterPro" id="IPR005467">
    <property type="entry name" value="His_kinase_dom"/>
</dbReference>